<dbReference type="InterPro" id="IPR029063">
    <property type="entry name" value="SAM-dependent_MTases_sf"/>
</dbReference>
<evidence type="ECO:0000256" key="2">
    <source>
        <dbReference type="ARBA" id="ARBA00022603"/>
    </source>
</evidence>
<feature type="binding site" evidence="5">
    <location>
        <position position="96"/>
    </location>
    <ligand>
        <name>S-adenosyl-L-methionine</name>
        <dbReference type="ChEBI" id="CHEBI:59789"/>
    </ligand>
</feature>
<comment type="catalytic activity">
    <reaction evidence="5">
        <text>a 2-demethylmenaquinol + S-adenosyl-L-methionine = a menaquinol + S-adenosyl-L-homocysteine + H(+)</text>
        <dbReference type="Rhea" id="RHEA:42640"/>
        <dbReference type="Rhea" id="RHEA-COMP:9539"/>
        <dbReference type="Rhea" id="RHEA-COMP:9563"/>
        <dbReference type="ChEBI" id="CHEBI:15378"/>
        <dbReference type="ChEBI" id="CHEBI:18151"/>
        <dbReference type="ChEBI" id="CHEBI:55437"/>
        <dbReference type="ChEBI" id="CHEBI:57856"/>
        <dbReference type="ChEBI" id="CHEBI:59789"/>
        <dbReference type="EC" id="2.1.1.163"/>
    </reaction>
</comment>
<keyword evidence="1 5" id="KW-0474">Menaquinone biosynthesis</keyword>
<keyword evidence="2 5" id="KW-0489">Methyltransferase</keyword>
<dbReference type="SUPFAM" id="SSF53335">
    <property type="entry name" value="S-adenosyl-L-methionine-dependent methyltransferases"/>
    <property type="match status" value="1"/>
</dbReference>
<dbReference type="GO" id="GO:0032259">
    <property type="term" value="P:methylation"/>
    <property type="evidence" value="ECO:0007669"/>
    <property type="project" value="UniProtKB-KW"/>
</dbReference>
<evidence type="ECO:0000313" key="7">
    <source>
        <dbReference type="Proteomes" id="UP000284892"/>
    </source>
</evidence>
<dbReference type="Gene3D" id="3.40.50.150">
    <property type="entry name" value="Vaccinia Virus protein VP39"/>
    <property type="match status" value="1"/>
</dbReference>
<name>A0A420DVT8_9FLAO</name>
<dbReference type="GO" id="GO:0009234">
    <property type="term" value="P:menaquinone biosynthetic process"/>
    <property type="evidence" value="ECO:0007669"/>
    <property type="project" value="UniProtKB-UniRule"/>
</dbReference>
<dbReference type="GO" id="GO:0043770">
    <property type="term" value="F:demethylmenaquinone methyltransferase activity"/>
    <property type="evidence" value="ECO:0007669"/>
    <property type="project" value="UniProtKB-UniRule"/>
</dbReference>
<keyword evidence="7" id="KW-1185">Reference proteome</keyword>
<feature type="binding site" evidence="5">
    <location>
        <begin position="143"/>
        <end position="144"/>
    </location>
    <ligand>
        <name>S-adenosyl-L-methionine</name>
        <dbReference type="ChEBI" id="CHEBI:59789"/>
    </ligand>
</feature>
<evidence type="ECO:0000256" key="5">
    <source>
        <dbReference type="HAMAP-Rule" id="MF_01813"/>
    </source>
</evidence>
<reference evidence="6 7" key="1">
    <citation type="submission" date="2018-09" db="EMBL/GenBank/DDBJ databases">
        <title>Genomic Encyclopedia of Archaeal and Bacterial Type Strains, Phase II (KMG-II): from individual species to whole genera.</title>
        <authorList>
            <person name="Goeker M."/>
        </authorList>
    </citation>
    <scope>NUCLEOTIDE SEQUENCE [LARGE SCALE GENOMIC DNA]</scope>
    <source>
        <strain evidence="6 7">DSM 26283</strain>
    </source>
</reference>
<protein>
    <recommendedName>
        <fullName evidence="5">Demethylmenaquinone methyltransferase</fullName>
        <ecNumber evidence="5">2.1.1.163</ecNumber>
    </recommendedName>
</protein>
<evidence type="ECO:0000313" key="6">
    <source>
        <dbReference type="EMBL" id="RKE98339.1"/>
    </source>
</evidence>
<dbReference type="PROSITE" id="PS01183">
    <property type="entry name" value="UBIE_1"/>
    <property type="match status" value="1"/>
</dbReference>
<dbReference type="AlphaFoldDB" id="A0A420DVT8"/>
<dbReference type="Pfam" id="PF01209">
    <property type="entry name" value="Ubie_methyltran"/>
    <property type="match status" value="1"/>
</dbReference>
<evidence type="ECO:0000256" key="3">
    <source>
        <dbReference type="ARBA" id="ARBA00022679"/>
    </source>
</evidence>
<comment type="pathway">
    <text evidence="5">Quinol/quinone metabolism; menaquinone biosynthesis; menaquinol from 1,4-dihydroxy-2-naphthoate: step 2/2.</text>
</comment>
<keyword evidence="3 5" id="KW-0808">Transferase</keyword>
<dbReference type="InterPro" id="IPR023576">
    <property type="entry name" value="UbiE/COQ5_MeTrFase_CS"/>
</dbReference>
<dbReference type="PANTHER" id="PTHR43591">
    <property type="entry name" value="METHYLTRANSFERASE"/>
    <property type="match status" value="1"/>
</dbReference>
<dbReference type="NCBIfam" id="NF001244">
    <property type="entry name" value="PRK00216.1-5"/>
    <property type="match status" value="1"/>
</dbReference>
<dbReference type="NCBIfam" id="TIGR01934">
    <property type="entry name" value="MenG_MenH_UbiE"/>
    <property type="match status" value="1"/>
</dbReference>
<comment type="similarity">
    <text evidence="5">Belongs to the class I-like SAM-binding methyltransferase superfamily. MenG/UbiE family.</text>
</comment>
<dbReference type="CDD" id="cd02440">
    <property type="entry name" value="AdoMet_MTases"/>
    <property type="match status" value="1"/>
</dbReference>
<sequence>MLKFRFEYNKYTTNYIKLIDCHIFAKKIMASKVTPYKDSDLNKKQQVTQMFDNISKEYDGLNRVISFGIDIKWRNKVVDIVTKTKPETILDIATGTGDLAISLIKTNAKAITGLDISDGMLEVGRQKIAKKNLDHVIKMVIGDSENLPFEDNTFDAITVAFGVRNFENLEKGLSEIHRVLKPNGIFVILETSVPTKTPFKQGYTMYTKYILPTIGRLFSKDKSAYQYLSDSASVFPFGEALNNILRKIGFNNVEDKPQTFGVATIYAAYK</sequence>
<dbReference type="Proteomes" id="UP000284892">
    <property type="component" value="Unassembled WGS sequence"/>
</dbReference>
<keyword evidence="4 5" id="KW-0949">S-adenosyl-L-methionine</keyword>
<organism evidence="6 7">
    <name type="scientific">Ichthyenterobacterium magnum</name>
    <dbReference type="NCBI Taxonomy" id="1230530"/>
    <lineage>
        <taxon>Bacteria</taxon>
        <taxon>Pseudomonadati</taxon>
        <taxon>Bacteroidota</taxon>
        <taxon>Flavobacteriia</taxon>
        <taxon>Flavobacteriales</taxon>
        <taxon>Flavobacteriaceae</taxon>
        <taxon>Ichthyenterobacterium</taxon>
    </lineage>
</organism>
<dbReference type="InterPro" id="IPR004033">
    <property type="entry name" value="UbiE/COQ5_MeTrFase"/>
</dbReference>
<dbReference type="PANTHER" id="PTHR43591:SF24">
    <property type="entry name" value="2-METHOXY-6-POLYPRENYL-1,4-BENZOQUINOL METHYLASE, MITOCHONDRIAL"/>
    <property type="match status" value="1"/>
</dbReference>
<dbReference type="HAMAP" id="MF_01813">
    <property type="entry name" value="MenG_UbiE_methyltr"/>
    <property type="match status" value="1"/>
</dbReference>
<evidence type="ECO:0000256" key="4">
    <source>
        <dbReference type="ARBA" id="ARBA00022691"/>
    </source>
</evidence>
<comment type="caution">
    <text evidence="6">The sequence shown here is derived from an EMBL/GenBank/DDBJ whole genome shotgun (WGS) entry which is preliminary data.</text>
</comment>
<dbReference type="PROSITE" id="PS51608">
    <property type="entry name" value="SAM_MT_UBIE"/>
    <property type="match status" value="1"/>
</dbReference>
<gene>
    <name evidence="5" type="primary">menG</name>
    <name evidence="6" type="ORF">BXY80_0422</name>
</gene>
<dbReference type="UniPathway" id="UPA00079">
    <property type="reaction ID" value="UER00169"/>
</dbReference>
<proteinExistence type="inferred from homology"/>
<comment type="caution">
    <text evidence="5">Lacks conserved residue(s) required for the propagation of feature annotation.</text>
</comment>
<accession>A0A420DVT8</accession>
<dbReference type="EC" id="2.1.1.163" evidence="5"/>
<feature type="binding site" evidence="5">
    <location>
        <position position="115"/>
    </location>
    <ligand>
        <name>S-adenosyl-L-methionine</name>
        <dbReference type="ChEBI" id="CHEBI:59789"/>
    </ligand>
</feature>
<evidence type="ECO:0000256" key="1">
    <source>
        <dbReference type="ARBA" id="ARBA00022428"/>
    </source>
</evidence>
<dbReference type="EMBL" id="RAQJ01000001">
    <property type="protein sequence ID" value="RKE98339.1"/>
    <property type="molecule type" value="Genomic_DNA"/>
</dbReference>
<comment type="function">
    <text evidence="5">Methyltransferase required for the conversion of demethylmenaquinol (DMKH2) to menaquinol (MKH2).</text>
</comment>